<name>A0A368K2F3_9HYPH</name>
<evidence type="ECO:0000259" key="1">
    <source>
        <dbReference type="Pfam" id="PF12728"/>
    </source>
</evidence>
<dbReference type="RefSeq" id="WP_114440209.1">
    <property type="nucleotide sequence ID" value="NZ_QOZG01000004.1"/>
</dbReference>
<dbReference type="GO" id="GO:0003677">
    <property type="term" value="F:DNA binding"/>
    <property type="evidence" value="ECO:0007669"/>
    <property type="project" value="InterPro"/>
</dbReference>
<reference evidence="2 3" key="1">
    <citation type="submission" date="2018-07" db="EMBL/GenBank/DDBJ databases">
        <title>The draft genome of Phyllobacterium salinisoli.</title>
        <authorList>
            <person name="Liu L."/>
            <person name="Li L."/>
            <person name="Zhang X."/>
            <person name="Liang L."/>
        </authorList>
    </citation>
    <scope>NUCLEOTIDE SEQUENCE [LARGE SCALE GENOMIC DNA]</scope>
    <source>
        <strain evidence="2 3">LLAN61</strain>
    </source>
</reference>
<dbReference type="NCBIfam" id="TIGR01764">
    <property type="entry name" value="excise"/>
    <property type="match status" value="1"/>
</dbReference>
<feature type="domain" description="Helix-turn-helix" evidence="1">
    <location>
        <begin position="17"/>
        <end position="51"/>
    </location>
</feature>
<protein>
    <submittedName>
        <fullName evidence="2">Helix-turn-helix domain-containing protein</fullName>
    </submittedName>
</protein>
<dbReference type="AlphaFoldDB" id="A0A368K2F3"/>
<accession>A0A368K2F3</accession>
<organism evidence="2 3">
    <name type="scientific">Phyllobacterium salinisoli</name>
    <dbReference type="NCBI Taxonomy" id="1899321"/>
    <lineage>
        <taxon>Bacteria</taxon>
        <taxon>Pseudomonadati</taxon>
        <taxon>Pseudomonadota</taxon>
        <taxon>Alphaproteobacteria</taxon>
        <taxon>Hyphomicrobiales</taxon>
        <taxon>Phyllobacteriaceae</taxon>
        <taxon>Phyllobacterium</taxon>
    </lineage>
</organism>
<sequence length="82" mass="9424">MTDNIAFTPETLGRRWQCSHQHIRDLVNKGKLPAFRVGRLYRIPYDAVIAFENPKEAEDVDVKPVIKAPLIVMTPQLVRPIE</sequence>
<dbReference type="OrthoDB" id="7872598at2"/>
<keyword evidence="3" id="KW-1185">Reference proteome</keyword>
<dbReference type="Pfam" id="PF12728">
    <property type="entry name" value="HTH_17"/>
    <property type="match status" value="1"/>
</dbReference>
<dbReference type="Proteomes" id="UP000253420">
    <property type="component" value="Unassembled WGS sequence"/>
</dbReference>
<evidence type="ECO:0000313" key="3">
    <source>
        <dbReference type="Proteomes" id="UP000253420"/>
    </source>
</evidence>
<comment type="caution">
    <text evidence="2">The sequence shown here is derived from an EMBL/GenBank/DDBJ whole genome shotgun (WGS) entry which is preliminary data.</text>
</comment>
<dbReference type="InterPro" id="IPR010093">
    <property type="entry name" value="SinI_DNA-bd"/>
</dbReference>
<evidence type="ECO:0000313" key="2">
    <source>
        <dbReference type="EMBL" id="RCS23568.1"/>
    </source>
</evidence>
<proteinExistence type="predicted"/>
<dbReference type="InterPro" id="IPR041657">
    <property type="entry name" value="HTH_17"/>
</dbReference>
<gene>
    <name evidence="2" type="ORF">DUT91_09655</name>
</gene>
<dbReference type="EMBL" id="QOZG01000004">
    <property type="protein sequence ID" value="RCS23568.1"/>
    <property type="molecule type" value="Genomic_DNA"/>
</dbReference>